<dbReference type="Gene3D" id="3.40.640.10">
    <property type="entry name" value="Type I PLP-dependent aspartate aminotransferase-like (Major domain)"/>
    <property type="match status" value="1"/>
</dbReference>
<gene>
    <name evidence="5" type="ORF">FG87_04175</name>
</gene>
<dbReference type="Pfam" id="PF00266">
    <property type="entry name" value="Aminotran_5"/>
    <property type="match status" value="1"/>
</dbReference>
<dbReference type="Gene3D" id="3.90.1150.10">
    <property type="entry name" value="Aspartate Aminotransferase, domain 1"/>
    <property type="match status" value="1"/>
</dbReference>
<proteinExistence type="predicted"/>
<keyword evidence="6" id="KW-1185">Reference proteome</keyword>
<sequence length="376" mass="41191">MNDISHIDTLRAQFPVLDTCVYLNSNSTGALPRGVEQVLDRYWATMRNWRDDAWGGWLDELDGYIHALAEFLGAPAKTIVTDTNLTTLLGRLATCFDFGGERTKVLTTDREFPTVPFLWQGFARYGAERVMVDFDTGAIEAAIDEQTLLVCVAHGSYSTGAMLDLERIVARAHRMGALVIIDAFQTVGVVPLNLPALGADFVLGGAGKWLCGAHTAFLYARRELLPTLRPAATGWFAGRDPLSFRPAEDWAADARRLAGGTPIPLTAMMSRVGLDLLASAGMPAIRAHSLRCTERIIERADAAGLTVRTPRAPRYRGGVVCLSFPGDELVKRRLVERGMVCSWREGLRVAPHIYNTVDEVDAFMDAVAAERKGLRA</sequence>
<dbReference type="GO" id="GO:0008483">
    <property type="term" value="F:transaminase activity"/>
    <property type="evidence" value="ECO:0007669"/>
    <property type="project" value="UniProtKB-KW"/>
</dbReference>
<keyword evidence="1" id="KW-0662">Pyridine nucleotide biosynthesis</keyword>
<evidence type="ECO:0000256" key="1">
    <source>
        <dbReference type="ARBA" id="ARBA00022642"/>
    </source>
</evidence>
<dbReference type="InterPro" id="IPR015424">
    <property type="entry name" value="PyrdxlP-dep_Trfase"/>
</dbReference>
<evidence type="ECO:0000256" key="2">
    <source>
        <dbReference type="ARBA" id="ARBA00022801"/>
    </source>
</evidence>
<dbReference type="Proteomes" id="UP000031364">
    <property type="component" value="Unassembled WGS sequence"/>
</dbReference>
<dbReference type="EMBL" id="JNFP01000004">
    <property type="protein sequence ID" value="KIA66018.1"/>
    <property type="molecule type" value="Genomic_DNA"/>
</dbReference>
<evidence type="ECO:0000256" key="3">
    <source>
        <dbReference type="ARBA" id="ARBA00022898"/>
    </source>
</evidence>
<dbReference type="PANTHER" id="PTHR14084:SF0">
    <property type="entry name" value="KYNURENINASE"/>
    <property type="match status" value="1"/>
</dbReference>
<organism evidence="5 6">
    <name type="scientific">Nocardia vulneris</name>
    <dbReference type="NCBI Taxonomy" id="1141657"/>
    <lineage>
        <taxon>Bacteria</taxon>
        <taxon>Bacillati</taxon>
        <taxon>Actinomycetota</taxon>
        <taxon>Actinomycetes</taxon>
        <taxon>Mycobacteriales</taxon>
        <taxon>Nocardiaceae</taxon>
        <taxon>Nocardia</taxon>
    </lineage>
</organism>
<keyword evidence="5" id="KW-0808">Transferase</keyword>
<evidence type="ECO:0000259" key="4">
    <source>
        <dbReference type="Pfam" id="PF00266"/>
    </source>
</evidence>
<dbReference type="InterPro" id="IPR000192">
    <property type="entry name" value="Aminotrans_V_dom"/>
</dbReference>
<evidence type="ECO:0000313" key="5">
    <source>
        <dbReference type="EMBL" id="KIA66018.1"/>
    </source>
</evidence>
<keyword evidence="2" id="KW-0378">Hydrolase</keyword>
<dbReference type="PANTHER" id="PTHR14084">
    <property type="entry name" value="KYNURENINASE"/>
    <property type="match status" value="1"/>
</dbReference>
<keyword evidence="3" id="KW-0663">Pyridoxal phosphate</keyword>
<dbReference type="InterPro" id="IPR015421">
    <property type="entry name" value="PyrdxlP-dep_Trfase_major"/>
</dbReference>
<dbReference type="InterPro" id="IPR010111">
    <property type="entry name" value="Kynureninase"/>
</dbReference>
<comment type="caution">
    <text evidence="5">The sequence shown here is derived from an EMBL/GenBank/DDBJ whole genome shotgun (WGS) entry which is preliminary data.</text>
</comment>
<keyword evidence="5" id="KW-0032">Aminotransferase</keyword>
<feature type="domain" description="Aminotransferase class V" evidence="4">
    <location>
        <begin position="62"/>
        <end position="356"/>
    </location>
</feature>
<reference evidence="5 6" key="1">
    <citation type="journal article" date="2014" name="Int. J. Syst. Evol. Microbiol.">
        <title>Nocardia vulneris sp. nov., isolated from wounds of human patients in North America.</title>
        <authorList>
            <person name="Lasker B.A."/>
            <person name="Bell M."/>
            <person name="Klenk H.P."/>
            <person name="Sproer C."/>
            <person name="Schumann C."/>
            <person name="Schumann P."/>
            <person name="Brown J.M."/>
        </authorList>
    </citation>
    <scope>NUCLEOTIDE SEQUENCE [LARGE SCALE GENOMIC DNA]</scope>
    <source>
        <strain evidence="5 6">W9851</strain>
    </source>
</reference>
<protein>
    <submittedName>
        <fullName evidence="5">Aminotransferase class V</fullName>
    </submittedName>
</protein>
<dbReference type="SUPFAM" id="SSF53383">
    <property type="entry name" value="PLP-dependent transferases"/>
    <property type="match status" value="1"/>
</dbReference>
<accession>A0ABR4ZKT2</accession>
<evidence type="ECO:0000313" key="6">
    <source>
        <dbReference type="Proteomes" id="UP000031364"/>
    </source>
</evidence>
<dbReference type="InterPro" id="IPR015422">
    <property type="entry name" value="PyrdxlP-dep_Trfase_small"/>
</dbReference>
<dbReference type="RefSeq" id="WP_043665149.1">
    <property type="nucleotide sequence ID" value="NZ_BDCI01000002.1"/>
</dbReference>
<name>A0ABR4ZKT2_9NOCA</name>